<evidence type="ECO:0000313" key="3">
    <source>
        <dbReference type="EMBL" id="CAG7717141.1"/>
    </source>
</evidence>
<protein>
    <submittedName>
        <fullName evidence="3">Uncharacterized protein</fullName>
    </submittedName>
</protein>
<accession>A0A8J2JAV6</accession>
<keyword evidence="1" id="KW-0812">Transmembrane</keyword>
<organism evidence="3 4">
    <name type="scientific">Allacma fusca</name>
    <dbReference type="NCBI Taxonomy" id="39272"/>
    <lineage>
        <taxon>Eukaryota</taxon>
        <taxon>Metazoa</taxon>
        <taxon>Ecdysozoa</taxon>
        <taxon>Arthropoda</taxon>
        <taxon>Hexapoda</taxon>
        <taxon>Collembola</taxon>
        <taxon>Symphypleona</taxon>
        <taxon>Sminthuridae</taxon>
        <taxon>Allacma</taxon>
    </lineage>
</organism>
<gene>
    <name evidence="3" type="ORF">AFUS01_LOCUS6615</name>
</gene>
<proteinExistence type="predicted"/>
<keyword evidence="1" id="KW-1133">Transmembrane helix</keyword>
<keyword evidence="2" id="KW-0732">Signal</keyword>
<feature type="chain" id="PRO_5035182406" evidence="2">
    <location>
        <begin position="25"/>
        <end position="234"/>
    </location>
</feature>
<name>A0A8J2JAV6_9HEXA</name>
<feature type="transmembrane region" description="Helical" evidence="1">
    <location>
        <begin position="73"/>
        <end position="100"/>
    </location>
</feature>
<comment type="caution">
    <text evidence="3">The sequence shown here is derived from an EMBL/GenBank/DDBJ whole genome shotgun (WGS) entry which is preliminary data.</text>
</comment>
<evidence type="ECO:0000256" key="1">
    <source>
        <dbReference type="SAM" id="Phobius"/>
    </source>
</evidence>
<dbReference type="EMBL" id="CAJVCH010043586">
    <property type="protein sequence ID" value="CAG7717141.1"/>
    <property type="molecule type" value="Genomic_DNA"/>
</dbReference>
<reference evidence="3" key="1">
    <citation type="submission" date="2021-06" db="EMBL/GenBank/DDBJ databases">
        <authorList>
            <person name="Hodson N. C."/>
            <person name="Mongue J. A."/>
            <person name="Jaron S. K."/>
        </authorList>
    </citation>
    <scope>NUCLEOTIDE SEQUENCE</scope>
</reference>
<feature type="signal peptide" evidence="2">
    <location>
        <begin position="1"/>
        <end position="24"/>
    </location>
</feature>
<dbReference type="Proteomes" id="UP000708208">
    <property type="component" value="Unassembled WGS sequence"/>
</dbReference>
<evidence type="ECO:0000313" key="4">
    <source>
        <dbReference type="Proteomes" id="UP000708208"/>
    </source>
</evidence>
<dbReference type="AlphaFoldDB" id="A0A8J2JAV6"/>
<keyword evidence="1" id="KW-0472">Membrane</keyword>
<sequence length="234" mass="27215">MIPLLKNILAHFLVLLFLLQFIYGLEEEVNLEVDQSLEKEENSSQITKKFDWEKPSIDDIKLNYPEIKPGRPITVSLVIGVIFVTLTVTPFLVYALYLLLTPAPLRPNLRVKRSLRQQGQLFHYEPDSWYEQNDYNRISNELTRSECLEKILCRMGKRANDFGVESWLNSAVRSISYVRPSWRWRMHRGMSSAGGHCNFHCDPINSLLSDMKNLISLPSRNTETDSQQYLESSF</sequence>
<evidence type="ECO:0000256" key="2">
    <source>
        <dbReference type="SAM" id="SignalP"/>
    </source>
</evidence>
<keyword evidence="4" id="KW-1185">Reference proteome</keyword>